<sequence>MLRVGLTGGIGAGKSAVSRLLEERGAVVIDSDVLAREVVARGTDGLAEVVATFGDVLTPEGELDRPAVGRLVFGDAEARRKLEAIIHPRVRARAAEIEAAAPAGAVVVNDIPLLVETGQADRFDLVLVVDVPPELQVQRLTELRGMSAEEAGQRIASQASREDRLAAADIVVDNSGSLADLERRVEEIWPELSRRAWAAGTGHGTDTKG</sequence>
<keyword evidence="6 8" id="KW-0067">ATP-binding</keyword>
<keyword evidence="11" id="KW-1185">Reference proteome</keyword>
<dbReference type="GO" id="GO:0005524">
    <property type="term" value="F:ATP binding"/>
    <property type="evidence" value="ECO:0007669"/>
    <property type="project" value="UniProtKB-UniRule"/>
</dbReference>
<dbReference type="HAMAP" id="MF_00376">
    <property type="entry name" value="Dephospho_CoA_kinase"/>
    <property type="match status" value="1"/>
</dbReference>
<dbReference type="Gene3D" id="3.40.50.300">
    <property type="entry name" value="P-loop containing nucleotide triphosphate hydrolases"/>
    <property type="match status" value="1"/>
</dbReference>
<protein>
    <recommendedName>
        <fullName evidence="8 9">Dephospho-CoA kinase</fullName>
        <ecNumber evidence="8 9">2.7.1.24</ecNumber>
    </recommendedName>
    <alternativeName>
        <fullName evidence="8">Dephosphocoenzyme A kinase</fullName>
    </alternativeName>
</protein>
<dbReference type="CDD" id="cd02022">
    <property type="entry name" value="DPCK"/>
    <property type="match status" value="1"/>
</dbReference>
<name>A0A4R7T5A6_9ACTN</name>
<gene>
    <name evidence="8" type="primary">coaE</name>
    <name evidence="10" type="ORF">EV138_0223</name>
</gene>
<keyword evidence="5 8" id="KW-0418">Kinase</keyword>
<dbReference type="SUPFAM" id="SSF52540">
    <property type="entry name" value="P-loop containing nucleoside triphosphate hydrolases"/>
    <property type="match status" value="1"/>
</dbReference>
<dbReference type="InterPro" id="IPR027417">
    <property type="entry name" value="P-loop_NTPase"/>
</dbReference>
<dbReference type="InterPro" id="IPR001977">
    <property type="entry name" value="Depp_CoAkinase"/>
</dbReference>
<dbReference type="Proteomes" id="UP000295151">
    <property type="component" value="Unassembled WGS sequence"/>
</dbReference>
<feature type="binding site" evidence="8">
    <location>
        <begin position="11"/>
        <end position="16"/>
    </location>
    <ligand>
        <name>ATP</name>
        <dbReference type="ChEBI" id="CHEBI:30616"/>
    </ligand>
</feature>
<dbReference type="FunFam" id="3.40.50.300:FF:000991">
    <property type="entry name" value="Dephospho-CoA kinase"/>
    <property type="match status" value="1"/>
</dbReference>
<dbReference type="OrthoDB" id="9812943at2"/>
<evidence type="ECO:0000256" key="9">
    <source>
        <dbReference type="NCBIfam" id="TIGR00152"/>
    </source>
</evidence>
<evidence type="ECO:0000256" key="5">
    <source>
        <dbReference type="ARBA" id="ARBA00022777"/>
    </source>
</evidence>
<dbReference type="AlphaFoldDB" id="A0A4R7T5A6"/>
<dbReference type="EC" id="2.7.1.24" evidence="8 9"/>
<evidence type="ECO:0000256" key="1">
    <source>
        <dbReference type="ARBA" id="ARBA00009018"/>
    </source>
</evidence>
<evidence type="ECO:0000313" key="11">
    <source>
        <dbReference type="Proteomes" id="UP000295151"/>
    </source>
</evidence>
<dbReference type="NCBIfam" id="NF002879">
    <property type="entry name" value="PRK03333.1"/>
    <property type="match status" value="1"/>
</dbReference>
<comment type="caution">
    <text evidence="10">The sequence shown here is derived from an EMBL/GenBank/DDBJ whole genome shotgun (WGS) entry which is preliminary data.</text>
</comment>
<dbReference type="NCBIfam" id="TIGR00152">
    <property type="entry name" value="dephospho-CoA kinase"/>
    <property type="match status" value="1"/>
</dbReference>
<dbReference type="PROSITE" id="PS51219">
    <property type="entry name" value="DPCK"/>
    <property type="match status" value="1"/>
</dbReference>
<evidence type="ECO:0000256" key="2">
    <source>
        <dbReference type="ARBA" id="ARBA00022490"/>
    </source>
</evidence>
<comment type="similarity">
    <text evidence="1 8">Belongs to the CoaE family.</text>
</comment>
<keyword evidence="4 8" id="KW-0547">Nucleotide-binding</keyword>
<evidence type="ECO:0000313" key="10">
    <source>
        <dbReference type="EMBL" id="TDU86709.1"/>
    </source>
</evidence>
<dbReference type="GO" id="GO:0005737">
    <property type="term" value="C:cytoplasm"/>
    <property type="evidence" value="ECO:0007669"/>
    <property type="project" value="UniProtKB-SubCell"/>
</dbReference>
<comment type="function">
    <text evidence="8">Catalyzes the phosphorylation of the 3'-hydroxyl group of dephosphocoenzyme A to form coenzyme A.</text>
</comment>
<evidence type="ECO:0000256" key="7">
    <source>
        <dbReference type="ARBA" id="ARBA00022993"/>
    </source>
</evidence>
<dbReference type="GO" id="GO:0015937">
    <property type="term" value="P:coenzyme A biosynthetic process"/>
    <property type="evidence" value="ECO:0007669"/>
    <property type="project" value="UniProtKB-UniRule"/>
</dbReference>
<keyword evidence="2 8" id="KW-0963">Cytoplasm</keyword>
<evidence type="ECO:0000256" key="8">
    <source>
        <dbReference type="HAMAP-Rule" id="MF_00376"/>
    </source>
</evidence>
<dbReference type="EMBL" id="SOCE01000001">
    <property type="protein sequence ID" value="TDU86709.1"/>
    <property type="molecule type" value="Genomic_DNA"/>
</dbReference>
<evidence type="ECO:0000256" key="6">
    <source>
        <dbReference type="ARBA" id="ARBA00022840"/>
    </source>
</evidence>
<dbReference type="PANTHER" id="PTHR10695">
    <property type="entry name" value="DEPHOSPHO-COA KINASE-RELATED"/>
    <property type="match status" value="1"/>
</dbReference>
<dbReference type="PANTHER" id="PTHR10695:SF46">
    <property type="entry name" value="BIFUNCTIONAL COENZYME A SYNTHASE-RELATED"/>
    <property type="match status" value="1"/>
</dbReference>
<keyword evidence="3 8" id="KW-0808">Transferase</keyword>
<dbReference type="Pfam" id="PF01121">
    <property type="entry name" value="CoaE"/>
    <property type="match status" value="1"/>
</dbReference>
<dbReference type="RefSeq" id="WP_133976612.1">
    <property type="nucleotide sequence ID" value="NZ_SOCE01000001.1"/>
</dbReference>
<organism evidence="10 11">
    <name type="scientific">Kribbella voronezhensis</name>
    <dbReference type="NCBI Taxonomy" id="2512212"/>
    <lineage>
        <taxon>Bacteria</taxon>
        <taxon>Bacillati</taxon>
        <taxon>Actinomycetota</taxon>
        <taxon>Actinomycetes</taxon>
        <taxon>Propionibacteriales</taxon>
        <taxon>Kribbellaceae</taxon>
        <taxon>Kribbella</taxon>
    </lineage>
</organism>
<comment type="subcellular location">
    <subcellularLocation>
        <location evidence="8">Cytoplasm</location>
    </subcellularLocation>
</comment>
<comment type="pathway">
    <text evidence="8">Cofactor biosynthesis; coenzyme A biosynthesis; CoA from (R)-pantothenate: step 5/5.</text>
</comment>
<evidence type="ECO:0000256" key="3">
    <source>
        <dbReference type="ARBA" id="ARBA00022679"/>
    </source>
</evidence>
<comment type="catalytic activity">
    <reaction evidence="8">
        <text>3'-dephospho-CoA + ATP = ADP + CoA + H(+)</text>
        <dbReference type="Rhea" id="RHEA:18245"/>
        <dbReference type="ChEBI" id="CHEBI:15378"/>
        <dbReference type="ChEBI" id="CHEBI:30616"/>
        <dbReference type="ChEBI" id="CHEBI:57287"/>
        <dbReference type="ChEBI" id="CHEBI:57328"/>
        <dbReference type="ChEBI" id="CHEBI:456216"/>
        <dbReference type="EC" id="2.7.1.24"/>
    </reaction>
</comment>
<proteinExistence type="inferred from homology"/>
<accession>A0A4R7T5A6</accession>
<dbReference type="UniPathway" id="UPA00241">
    <property type="reaction ID" value="UER00356"/>
</dbReference>
<evidence type="ECO:0000256" key="4">
    <source>
        <dbReference type="ARBA" id="ARBA00022741"/>
    </source>
</evidence>
<reference evidence="10 11" key="1">
    <citation type="submission" date="2019-03" db="EMBL/GenBank/DDBJ databases">
        <title>Genomic Encyclopedia of Type Strains, Phase III (KMG-III): the genomes of soil and plant-associated and newly described type strains.</title>
        <authorList>
            <person name="Whitman W."/>
        </authorList>
    </citation>
    <scope>NUCLEOTIDE SEQUENCE [LARGE SCALE GENOMIC DNA]</scope>
    <source>
        <strain evidence="10 11">VKM Ac-2575</strain>
    </source>
</reference>
<dbReference type="GO" id="GO:0004140">
    <property type="term" value="F:dephospho-CoA kinase activity"/>
    <property type="evidence" value="ECO:0007669"/>
    <property type="project" value="UniProtKB-UniRule"/>
</dbReference>
<keyword evidence="7 8" id="KW-0173">Coenzyme A biosynthesis</keyword>